<feature type="transmembrane region" description="Helical" evidence="19">
    <location>
        <begin position="52"/>
        <end position="71"/>
    </location>
</feature>
<feature type="transmembrane region" description="Helical" evidence="19">
    <location>
        <begin position="133"/>
        <end position="153"/>
    </location>
</feature>
<dbReference type="Proteomes" id="UP000199545">
    <property type="component" value="Unassembled WGS sequence"/>
</dbReference>
<keyword evidence="18" id="KW-0460">Magnesium</keyword>
<dbReference type="GO" id="GO:0046872">
    <property type="term" value="F:metal ion binding"/>
    <property type="evidence" value="ECO:0007669"/>
    <property type="project" value="UniProtKB-KW"/>
</dbReference>
<feature type="binding site" evidence="17">
    <location>
        <begin position="81"/>
        <end position="83"/>
    </location>
    <ligand>
        <name>ATP</name>
        <dbReference type="ChEBI" id="CHEBI:30616"/>
    </ligand>
</feature>
<dbReference type="OrthoDB" id="9789934at2"/>
<comment type="subcellular location">
    <subcellularLocation>
        <location evidence="1">Cell membrane</location>
        <topology evidence="1">Multi-pass membrane protein</topology>
    </subcellularLocation>
</comment>
<evidence type="ECO:0000256" key="1">
    <source>
        <dbReference type="ARBA" id="ARBA00004651"/>
    </source>
</evidence>
<evidence type="ECO:0000256" key="17">
    <source>
        <dbReference type="PIRSR" id="PIRSR600829-3"/>
    </source>
</evidence>
<evidence type="ECO:0000256" key="7">
    <source>
        <dbReference type="ARBA" id="ARBA00022741"/>
    </source>
</evidence>
<keyword evidence="14" id="KW-1208">Phospholipid metabolism</keyword>
<dbReference type="PANTHER" id="PTHR34299">
    <property type="entry name" value="DIACYLGLYCEROL KINASE"/>
    <property type="match status" value="1"/>
</dbReference>
<keyword evidence="5" id="KW-0808">Transferase</keyword>
<evidence type="ECO:0000313" key="20">
    <source>
        <dbReference type="EMBL" id="SFJ08780.1"/>
    </source>
</evidence>
<keyword evidence="18" id="KW-0479">Metal-binding</keyword>
<dbReference type="EMBL" id="FORR01000004">
    <property type="protein sequence ID" value="SFJ08780.1"/>
    <property type="molecule type" value="Genomic_DNA"/>
</dbReference>
<evidence type="ECO:0000256" key="19">
    <source>
        <dbReference type="SAM" id="Phobius"/>
    </source>
</evidence>
<dbReference type="GO" id="GO:0005524">
    <property type="term" value="F:ATP binding"/>
    <property type="evidence" value="ECO:0007669"/>
    <property type="project" value="UniProtKB-KW"/>
</dbReference>
<dbReference type="CDD" id="cd14265">
    <property type="entry name" value="UDPK_IM_like"/>
    <property type="match status" value="1"/>
</dbReference>
<evidence type="ECO:0000256" key="3">
    <source>
        <dbReference type="ARBA" id="ARBA00022475"/>
    </source>
</evidence>
<name>A0A1I3NII4_9BACL</name>
<feature type="transmembrane region" description="Helical" evidence="19">
    <location>
        <begin position="92"/>
        <end position="113"/>
    </location>
</feature>
<keyword evidence="10 19" id="KW-1133">Transmembrane helix</keyword>
<dbReference type="Gene3D" id="1.10.287.3610">
    <property type="match status" value="1"/>
</dbReference>
<organism evidence="20 21">
    <name type="scientific">Thermoflavimicrobium dichotomicum</name>
    <dbReference type="NCBI Taxonomy" id="46223"/>
    <lineage>
        <taxon>Bacteria</taxon>
        <taxon>Bacillati</taxon>
        <taxon>Bacillota</taxon>
        <taxon>Bacilli</taxon>
        <taxon>Bacillales</taxon>
        <taxon>Thermoactinomycetaceae</taxon>
        <taxon>Thermoflavimicrobium</taxon>
    </lineage>
</organism>
<feature type="binding site" evidence="17">
    <location>
        <position position="12"/>
    </location>
    <ligand>
        <name>ATP</name>
        <dbReference type="ChEBI" id="CHEBI:30616"/>
    </ligand>
</feature>
<evidence type="ECO:0000256" key="4">
    <source>
        <dbReference type="ARBA" id="ARBA00022516"/>
    </source>
</evidence>
<dbReference type="GO" id="GO:0008654">
    <property type="term" value="P:phospholipid biosynthetic process"/>
    <property type="evidence" value="ECO:0007669"/>
    <property type="project" value="UniProtKB-KW"/>
</dbReference>
<evidence type="ECO:0000256" key="16">
    <source>
        <dbReference type="PIRSR" id="PIRSR600829-2"/>
    </source>
</evidence>
<feature type="transmembrane region" description="Helical" evidence="19">
    <location>
        <begin position="29"/>
        <end position="46"/>
    </location>
</feature>
<feature type="binding site" evidence="16">
    <location>
        <position position="65"/>
    </location>
    <ligand>
        <name>substrate</name>
    </ligand>
</feature>
<comment type="cofactor">
    <cofactor evidence="18">
        <name>Mg(2+)</name>
        <dbReference type="ChEBI" id="CHEBI:18420"/>
    </cofactor>
    <text evidence="18">Mn(2+), Zn(2+), Cd(2+) and Co(2+) support activity to lesser extents.</text>
</comment>
<evidence type="ECO:0000313" key="21">
    <source>
        <dbReference type="Proteomes" id="UP000199545"/>
    </source>
</evidence>
<evidence type="ECO:0000256" key="9">
    <source>
        <dbReference type="ARBA" id="ARBA00022840"/>
    </source>
</evidence>
<dbReference type="GO" id="GO:0005886">
    <property type="term" value="C:plasma membrane"/>
    <property type="evidence" value="ECO:0007669"/>
    <property type="project" value="UniProtKB-SubCell"/>
</dbReference>
<evidence type="ECO:0000256" key="13">
    <source>
        <dbReference type="ARBA" id="ARBA00023209"/>
    </source>
</evidence>
<keyword evidence="8 20" id="KW-0418">Kinase</keyword>
<gene>
    <name evidence="20" type="ORF">SAMN05421852_104148</name>
</gene>
<feature type="binding site" evidence="17">
    <location>
        <position position="72"/>
    </location>
    <ligand>
        <name>ATP</name>
        <dbReference type="ChEBI" id="CHEBI:30616"/>
    </ligand>
</feature>
<evidence type="ECO:0000256" key="2">
    <source>
        <dbReference type="ARBA" id="ARBA00005967"/>
    </source>
</evidence>
<comment type="similarity">
    <text evidence="2">Belongs to the bacterial diacylglycerol kinase family.</text>
</comment>
<feature type="binding site" evidence="17">
    <location>
        <begin position="90"/>
        <end position="91"/>
    </location>
    <ligand>
        <name>ATP</name>
        <dbReference type="ChEBI" id="CHEBI:30616"/>
    </ligand>
</feature>
<evidence type="ECO:0000256" key="6">
    <source>
        <dbReference type="ARBA" id="ARBA00022692"/>
    </source>
</evidence>
<reference evidence="20 21" key="1">
    <citation type="submission" date="2016-10" db="EMBL/GenBank/DDBJ databases">
        <authorList>
            <person name="de Groot N.N."/>
        </authorList>
    </citation>
    <scope>NUCLEOTIDE SEQUENCE [LARGE SCALE GENOMIC DNA]</scope>
    <source>
        <strain evidence="20 21">DSM 44778</strain>
    </source>
</reference>
<keyword evidence="6 19" id="KW-0812">Transmembrane</keyword>
<evidence type="ECO:0000256" key="11">
    <source>
        <dbReference type="ARBA" id="ARBA00023098"/>
    </source>
</evidence>
<feature type="binding site" evidence="18">
    <location>
        <position position="72"/>
    </location>
    <ligand>
        <name>a divalent metal cation</name>
        <dbReference type="ChEBI" id="CHEBI:60240"/>
    </ligand>
</feature>
<keyword evidence="4" id="KW-0444">Lipid biosynthesis</keyword>
<dbReference type="InterPro" id="IPR000829">
    <property type="entry name" value="DAGK"/>
</dbReference>
<dbReference type="RefSeq" id="WP_093228912.1">
    <property type="nucleotide sequence ID" value="NZ_FORR01000004.1"/>
</dbReference>
<evidence type="ECO:0000256" key="5">
    <source>
        <dbReference type="ARBA" id="ARBA00022679"/>
    </source>
</evidence>
<feature type="transmembrane region" description="Helical" evidence="19">
    <location>
        <begin position="165"/>
        <end position="182"/>
    </location>
</feature>
<keyword evidence="11" id="KW-0443">Lipid metabolism</keyword>
<keyword evidence="21" id="KW-1185">Reference proteome</keyword>
<proteinExistence type="inferred from homology"/>
<protein>
    <submittedName>
        <fullName evidence="20">Diacylglycerol kinase (ATP)</fullName>
    </submittedName>
</protein>
<keyword evidence="7 17" id="KW-0547">Nucleotide-binding</keyword>
<accession>A0A1I3NII4</accession>
<keyword evidence="13" id="KW-0594">Phospholipid biosynthesis</keyword>
<dbReference type="Pfam" id="PF01219">
    <property type="entry name" value="DAGK_prokar"/>
    <property type="match status" value="1"/>
</dbReference>
<keyword evidence="3" id="KW-1003">Cell membrane</keyword>
<dbReference type="AlphaFoldDB" id="A0A1I3NII4"/>
<evidence type="ECO:0000256" key="14">
    <source>
        <dbReference type="ARBA" id="ARBA00023264"/>
    </source>
</evidence>
<dbReference type="GO" id="GO:0016301">
    <property type="term" value="F:kinase activity"/>
    <property type="evidence" value="ECO:0007669"/>
    <property type="project" value="UniProtKB-KW"/>
</dbReference>
<evidence type="ECO:0000256" key="15">
    <source>
        <dbReference type="PIRSR" id="PIRSR600829-1"/>
    </source>
</evidence>
<keyword evidence="9 17" id="KW-0067">ATP-binding</keyword>
<keyword evidence="12 19" id="KW-0472">Membrane</keyword>
<feature type="transmembrane region" description="Helical" evidence="19">
    <location>
        <begin position="209"/>
        <end position="228"/>
    </location>
</feature>
<evidence type="ECO:0000256" key="18">
    <source>
        <dbReference type="PIRSR" id="PIRSR600829-4"/>
    </source>
</evidence>
<evidence type="ECO:0000256" key="8">
    <source>
        <dbReference type="ARBA" id="ARBA00022777"/>
    </source>
</evidence>
<sequence length="229" mass="25916">MWVKKVLKSFRYALEGLKYTVVTQRNMRIHFFVALAVLLLSLYLPLNKMEVLVLFVTIILVIFAELINTAIEAVVDMITEEFHPLAKIAKDVAAGAVLLTAGLAVIVGLSVFYPYLNQLFHMVWTQSPTKPNIGLAAIIVFDFFFTLLLKGWFHRMGKKEWEPSMIISVAFCVATLVVALIWNLMITFLVYFLTTLLLVLRFRMDGNRVAILFGAIIGILVAVVGFQWL</sequence>
<dbReference type="STRING" id="46223.SAMN05421852_104148"/>
<dbReference type="PANTHER" id="PTHR34299:SF1">
    <property type="entry name" value="DIACYLGLYCEROL KINASE"/>
    <property type="match status" value="1"/>
</dbReference>
<dbReference type="InterPro" id="IPR036945">
    <property type="entry name" value="DAGK_sf"/>
</dbReference>
<dbReference type="InterPro" id="IPR033717">
    <property type="entry name" value="UDPK"/>
</dbReference>
<feature type="active site" description="Proton acceptor" evidence="15">
    <location>
        <position position="65"/>
    </location>
</feature>
<evidence type="ECO:0000256" key="10">
    <source>
        <dbReference type="ARBA" id="ARBA00022989"/>
    </source>
</evidence>
<evidence type="ECO:0000256" key="12">
    <source>
        <dbReference type="ARBA" id="ARBA00023136"/>
    </source>
</evidence>
<dbReference type="PROSITE" id="PS01069">
    <property type="entry name" value="DAGK_PROKAR"/>
    <property type="match status" value="1"/>
</dbReference>